<dbReference type="Gene3D" id="1.10.10.10">
    <property type="entry name" value="Winged helix-like DNA-binding domain superfamily/Winged helix DNA-binding domain"/>
    <property type="match status" value="1"/>
</dbReference>
<dbReference type="Proteomes" id="UP001501196">
    <property type="component" value="Unassembled WGS sequence"/>
</dbReference>
<evidence type="ECO:0000256" key="2">
    <source>
        <dbReference type="ARBA" id="ARBA00023125"/>
    </source>
</evidence>
<dbReference type="PANTHER" id="PTHR44688">
    <property type="entry name" value="DNA-BINDING TRANSCRIPTIONAL ACTIVATOR DEVR_DOSR"/>
    <property type="match status" value="1"/>
</dbReference>
<evidence type="ECO:0000256" key="1">
    <source>
        <dbReference type="ARBA" id="ARBA00023015"/>
    </source>
</evidence>
<reference evidence="5 6" key="1">
    <citation type="journal article" date="2019" name="Int. J. Syst. Evol. Microbiol.">
        <title>The Global Catalogue of Microorganisms (GCM) 10K type strain sequencing project: providing services to taxonomists for standard genome sequencing and annotation.</title>
        <authorList>
            <consortium name="The Broad Institute Genomics Platform"/>
            <consortium name="The Broad Institute Genome Sequencing Center for Infectious Disease"/>
            <person name="Wu L."/>
            <person name="Ma J."/>
        </authorList>
    </citation>
    <scope>NUCLEOTIDE SEQUENCE [LARGE SCALE GENOMIC DNA]</scope>
    <source>
        <strain evidence="5 6">JCM 15672</strain>
    </source>
</reference>
<keyword evidence="3" id="KW-0804">Transcription</keyword>
<comment type="caution">
    <text evidence="5">The sequence shown here is derived from an EMBL/GenBank/DDBJ whole genome shotgun (WGS) entry which is preliminary data.</text>
</comment>
<dbReference type="SMART" id="SM00421">
    <property type="entry name" value="HTH_LUXR"/>
    <property type="match status" value="1"/>
</dbReference>
<protein>
    <submittedName>
        <fullName evidence="5">LuxR C-terminal-related transcriptional regulator</fullName>
    </submittedName>
</protein>
<name>A0ABN2U2F2_9MICO</name>
<evidence type="ECO:0000313" key="5">
    <source>
        <dbReference type="EMBL" id="GAA2027848.1"/>
    </source>
</evidence>
<dbReference type="PANTHER" id="PTHR44688:SF16">
    <property type="entry name" value="DNA-BINDING TRANSCRIPTIONAL ACTIVATOR DEVR_DOSR"/>
    <property type="match status" value="1"/>
</dbReference>
<dbReference type="InterPro" id="IPR000792">
    <property type="entry name" value="Tscrpt_reg_LuxR_C"/>
</dbReference>
<feature type="domain" description="HTH luxR-type" evidence="4">
    <location>
        <begin position="295"/>
        <end position="361"/>
    </location>
</feature>
<dbReference type="CDD" id="cd06170">
    <property type="entry name" value="LuxR_C_like"/>
    <property type="match status" value="1"/>
</dbReference>
<evidence type="ECO:0000256" key="3">
    <source>
        <dbReference type="ARBA" id="ARBA00023163"/>
    </source>
</evidence>
<proteinExistence type="predicted"/>
<dbReference type="RefSeq" id="WP_344369781.1">
    <property type="nucleotide sequence ID" value="NZ_BAAAPW010000001.1"/>
</dbReference>
<dbReference type="PRINTS" id="PR00038">
    <property type="entry name" value="HTHLUXR"/>
</dbReference>
<dbReference type="EMBL" id="BAAAPW010000001">
    <property type="protein sequence ID" value="GAA2027848.1"/>
    <property type="molecule type" value="Genomic_DNA"/>
</dbReference>
<sequence>MIPQLTGARVRGDLDVLARAGLDLDDFIAEATDSVRRAVPWVGACVGTHDPATMMLTSARKYGSLTAHNEHDRTFGIIEYGSDEPTSFRSLAVGEQRAIGMHAATAGDVDRSERMTRLMKPVYGFADEARLVFRDAGAVWGCLAIFRGSDDPAFADDEVDFLGSLSESFARGVRSGILTRLAHDALPVGETDGPAVVIVGADDEVAQISVGAEERLEQLRGNAHGGDPLSLVTSLVGAARRTLLAPEAPPARARVRTGSGVWLLLHASPLRGADGASGDVVVTIEEARPPEIVSLVVAAFGLTPRERDVTRLVLQGVETKEIASTLHVSAYTVQDHLKSVFDKAGVRSRRELVSRVYFDQYVPRMGETVGTTGWFAG</sequence>
<dbReference type="SUPFAM" id="SSF46894">
    <property type="entry name" value="C-terminal effector domain of the bipartite response regulators"/>
    <property type="match status" value="1"/>
</dbReference>
<accession>A0ABN2U2F2</accession>
<keyword evidence="6" id="KW-1185">Reference proteome</keyword>
<organism evidence="5 6">
    <name type="scientific">Agromyces tropicus</name>
    <dbReference type="NCBI Taxonomy" id="555371"/>
    <lineage>
        <taxon>Bacteria</taxon>
        <taxon>Bacillati</taxon>
        <taxon>Actinomycetota</taxon>
        <taxon>Actinomycetes</taxon>
        <taxon>Micrococcales</taxon>
        <taxon>Microbacteriaceae</taxon>
        <taxon>Agromyces</taxon>
    </lineage>
</organism>
<dbReference type="PROSITE" id="PS00622">
    <property type="entry name" value="HTH_LUXR_1"/>
    <property type="match status" value="1"/>
</dbReference>
<gene>
    <name evidence="5" type="ORF">GCM10009819_09130</name>
</gene>
<keyword evidence="1" id="KW-0805">Transcription regulation</keyword>
<keyword evidence="2" id="KW-0238">DNA-binding</keyword>
<dbReference type="PROSITE" id="PS50043">
    <property type="entry name" value="HTH_LUXR_2"/>
    <property type="match status" value="1"/>
</dbReference>
<evidence type="ECO:0000259" key="4">
    <source>
        <dbReference type="PROSITE" id="PS50043"/>
    </source>
</evidence>
<dbReference type="Pfam" id="PF00196">
    <property type="entry name" value="GerE"/>
    <property type="match status" value="1"/>
</dbReference>
<dbReference type="InterPro" id="IPR016032">
    <property type="entry name" value="Sig_transdc_resp-reg_C-effctor"/>
</dbReference>
<dbReference type="InterPro" id="IPR036388">
    <property type="entry name" value="WH-like_DNA-bd_sf"/>
</dbReference>
<evidence type="ECO:0000313" key="6">
    <source>
        <dbReference type="Proteomes" id="UP001501196"/>
    </source>
</evidence>